<protein>
    <submittedName>
        <fullName evidence="1">Uncharacterized protein</fullName>
    </submittedName>
</protein>
<name>A0A7X0MZ35_9GAMM</name>
<organism evidence="1 2">
    <name type="scientific">Pseudoteredinibacter isoporae</name>
    <dbReference type="NCBI Taxonomy" id="570281"/>
    <lineage>
        <taxon>Bacteria</taxon>
        <taxon>Pseudomonadati</taxon>
        <taxon>Pseudomonadota</taxon>
        <taxon>Gammaproteobacteria</taxon>
        <taxon>Cellvibrionales</taxon>
        <taxon>Cellvibrionaceae</taxon>
        <taxon>Pseudoteredinibacter</taxon>
    </lineage>
</organism>
<evidence type="ECO:0000313" key="2">
    <source>
        <dbReference type="Proteomes" id="UP000528457"/>
    </source>
</evidence>
<reference evidence="1 2" key="1">
    <citation type="submission" date="2020-08" db="EMBL/GenBank/DDBJ databases">
        <title>Genomic Encyclopedia of Type Strains, Phase IV (KMG-IV): sequencing the most valuable type-strain genomes for metagenomic binning, comparative biology and taxonomic classification.</title>
        <authorList>
            <person name="Goeker M."/>
        </authorList>
    </citation>
    <scope>NUCLEOTIDE SEQUENCE [LARGE SCALE GENOMIC DNA]</scope>
    <source>
        <strain evidence="1 2">DSM 22368</strain>
    </source>
</reference>
<proteinExistence type="predicted"/>
<dbReference type="AlphaFoldDB" id="A0A7X0MZ35"/>
<evidence type="ECO:0000313" key="1">
    <source>
        <dbReference type="EMBL" id="MBB6522722.1"/>
    </source>
</evidence>
<dbReference type="Proteomes" id="UP000528457">
    <property type="component" value="Unassembled WGS sequence"/>
</dbReference>
<dbReference type="InParanoid" id="A0A7X0MZ35"/>
<sequence length="80" mass="8603">MAGPMLSIHGFPDPEYQEGLIDRSNAQAINRRIGLCPLCVGVLSSAAKVVSPVFSYLRVDCLPMRAGTGLVLRSDFETGH</sequence>
<accession>A0A7X0MZ35</accession>
<comment type="caution">
    <text evidence="1">The sequence shown here is derived from an EMBL/GenBank/DDBJ whole genome shotgun (WGS) entry which is preliminary data.</text>
</comment>
<keyword evidence="2" id="KW-1185">Reference proteome</keyword>
<gene>
    <name evidence="1" type="ORF">HNR48_003007</name>
</gene>
<dbReference type="EMBL" id="JACHHT010000002">
    <property type="protein sequence ID" value="MBB6522722.1"/>
    <property type="molecule type" value="Genomic_DNA"/>
</dbReference>